<evidence type="ECO:0000256" key="4">
    <source>
        <dbReference type="ARBA" id="ARBA00022833"/>
    </source>
</evidence>
<evidence type="ECO:0000256" key="6">
    <source>
        <dbReference type="RuleBase" id="RU361277"/>
    </source>
</evidence>
<dbReference type="EMBL" id="OZ037954">
    <property type="protein sequence ID" value="CAL1699108.1"/>
    <property type="molecule type" value="Genomic_DNA"/>
</dbReference>
<evidence type="ECO:0000313" key="11">
    <source>
        <dbReference type="Proteomes" id="UP001497453"/>
    </source>
</evidence>
<accession>A0ABP1CTV7</accession>
<evidence type="ECO:0000259" key="9">
    <source>
        <dbReference type="Pfam" id="PF08240"/>
    </source>
</evidence>
<organism evidence="10 11">
    <name type="scientific">Somion occarium</name>
    <dbReference type="NCBI Taxonomy" id="3059160"/>
    <lineage>
        <taxon>Eukaryota</taxon>
        <taxon>Fungi</taxon>
        <taxon>Dikarya</taxon>
        <taxon>Basidiomycota</taxon>
        <taxon>Agaricomycotina</taxon>
        <taxon>Agaricomycetes</taxon>
        <taxon>Polyporales</taxon>
        <taxon>Cerrenaceae</taxon>
        <taxon>Somion</taxon>
    </lineage>
</organism>
<evidence type="ECO:0000256" key="5">
    <source>
        <dbReference type="ARBA" id="ARBA00023002"/>
    </source>
</evidence>
<keyword evidence="11" id="KW-1185">Reference proteome</keyword>
<dbReference type="InterPro" id="IPR036291">
    <property type="entry name" value="NAD(P)-bd_dom_sf"/>
</dbReference>
<comment type="cofactor">
    <cofactor evidence="1 6">
        <name>Zn(2+)</name>
        <dbReference type="ChEBI" id="CHEBI:29105"/>
    </cofactor>
</comment>
<dbReference type="PANTHER" id="PTHR43161">
    <property type="entry name" value="SORBITOL DEHYDROGENASE"/>
    <property type="match status" value="1"/>
</dbReference>
<evidence type="ECO:0000256" key="1">
    <source>
        <dbReference type="ARBA" id="ARBA00001947"/>
    </source>
</evidence>
<dbReference type="PROSITE" id="PS00059">
    <property type="entry name" value="ADH_ZINC"/>
    <property type="match status" value="1"/>
</dbReference>
<dbReference type="Proteomes" id="UP001497453">
    <property type="component" value="Chromosome 11"/>
</dbReference>
<dbReference type="SUPFAM" id="SSF51735">
    <property type="entry name" value="NAD(P)-binding Rossmann-fold domains"/>
    <property type="match status" value="1"/>
</dbReference>
<reference evidence="11" key="1">
    <citation type="submission" date="2024-04" db="EMBL/GenBank/DDBJ databases">
        <authorList>
            <person name="Shaw F."/>
            <person name="Minotto A."/>
        </authorList>
    </citation>
    <scope>NUCLEOTIDE SEQUENCE [LARGE SCALE GENOMIC DNA]</scope>
</reference>
<proteinExistence type="inferred from homology"/>
<evidence type="ECO:0000256" key="2">
    <source>
        <dbReference type="ARBA" id="ARBA00008072"/>
    </source>
</evidence>
<dbReference type="PANTHER" id="PTHR43161:SF25">
    <property type="entry name" value="ALCOHOL DEHYDROGENASE, PUTATIVE (AFU_ORTHOLOGUE AFUA_1G14390)-RELATED"/>
    <property type="match status" value="1"/>
</dbReference>
<dbReference type="InterPro" id="IPR013154">
    <property type="entry name" value="ADH-like_N"/>
</dbReference>
<evidence type="ECO:0000259" key="8">
    <source>
        <dbReference type="Pfam" id="PF00107"/>
    </source>
</evidence>
<dbReference type="Gene3D" id="3.40.50.720">
    <property type="entry name" value="NAD(P)-binding Rossmann-like Domain"/>
    <property type="match status" value="1"/>
</dbReference>
<sequence>MSPIALPSQHAAVLHGAKDLRYEDRTLWPPQQGHVQVAVLATGLCGSDRKSPITLTYAHQSSDRTLAVHYYMHGRNGDFALQAPLVLGHESAGIVTAVGPGVKNFVTGQRVAIEAGIMCRDCSYCKKGRYNLCKNMRFASSAKTFPHLDGTLQDRMNHPAHVLHPLPDNCSFEQAALAEPLSVLLHASRRASFTSSSAPSTVLVFGVGAIGLLACALAKSYGATRVVAIDINQARLNFAKEQGFAEQVYCLSMTDRAKTTEDQLKRARENVGAALSAFGEPDGFDLVFECTGAEPCIQMSIHVSLRFPSPHLCSLFPPYSPPFTFPSKTGGYNRRQSHARRNGQSERHSSSERRGTPRSRHSRLVPVCEYLPGSPRSAC</sequence>
<feature type="domain" description="Alcohol dehydrogenase-like N-terminal" evidence="9">
    <location>
        <begin position="32"/>
        <end position="168"/>
    </location>
</feature>
<evidence type="ECO:0000313" key="10">
    <source>
        <dbReference type="EMBL" id="CAL1699108.1"/>
    </source>
</evidence>
<gene>
    <name evidence="10" type="ORF">GFSPODELE1_LOCUS2503</name>
</gene>
<protein>
    <recommendedName>
        <fullName evidence="12">GroES-like protein</fullName>
    </recommendedName>
</protein>
<feature type="region of interest" description="Disordered" evidence="7">
    <location>
        <begin position="326"/>
        <end position="361"/>
    </location>
</feature>
<dbReference type="Pfam" id="PF00107">
    <property type="entry name" value="ADH_zinc_N"/>
    <property type="match status" value="1"/>
</dbReference>
<name>A0ABP1CTV7_9APHY</name>
<feature type="domain" description="Alcohol dehydrogenase-like C-terminal" evidence="8">
    <location>
        <begin position="209"/>
        <end position="302"/>
    </location>
</feature>
<dbReference type="SUPFAM" id="SSF50129">
    <property type="entry name" value="GroES-like"/>
    <property type="match status" value="1"/>
</dbReference>
<dbReference type="Gene3D" id="3.90.180.10">
    <property type="entry name" value="Medium-chain alcohol dehydrogenases, catalytic domain"/>
    <property type="match status" value="1"/>
</dbReference>
<dbReference type="InterPro" id="IPR011032">
    <property type="entry name" value="GroES-like_sf"/>
</dbReference>
<dbReference type="InterPro" id="IPR013149">
    <property type="entry name" value="ADH-like_C"/>
</dbReference>
<keyword evidence="5" id="KW-0560">Oxidoreductase</keyword>
<evidence type="ECO:0008006" key="12">
    <source>
        <dbReference type="Google" id="ProtNLM"/>
    </source>
</evidence>
<keyword evidence="4 6" id="KW-0862">Zinc</keyword>
<evidence type="ECO:0000256" key="7">
    <source>
        <dbReference type="SAM" id="MobiDB-lite"/>
    </source>
</evidence>
<keyword evidence="3 6" id="KW-0479">Metal-binding</keyword>
<feature type="compositionally biased region" description="Basic and acidic residues" evidence="7">
    <location>
        <begin position="343"/>
        <end position="355"/>
    </location>
</feature>
<evidence type="ECO:0000256" key="3">
    <source>
        <dbReference type="ARBA" id="ARBA00022723"/>
    </source>
</evidence>
<comment type="similarity">
    <text evidence="2 6">Belongs to the zinc-containing alcohol dehydrogenase family.</text>
</comment>
<dbReference type="Pfam" id="PF08240">
    <property type="entry name" value="ADH_N"/>
    <property type="match status" value="1"/>
</dbReference>
<dbReference type="InterPro" id="IPR002328">
    <property type="entry name" value="ADH_Zn_CS"/>
</dbReference>